<comment type="caution">
    <text evidence="4">The sequence shown here is derived from an EMBL/GenBank/DDBJ whole genome shotgun (WGS) entry which is preliminary data.</text>
</comment>
<accession>A0A1Q3BU21</accession>
<reference evidence="5" key="1">
    <citation type="submission" date="2016-04" db="EMBL/GenBank/DDBJ databases">
        <title>Cephalotus genome sequencing.</title>
        <authorList>
            <person name="Fukushima K."/>
            <person name="Hasebe M."/>
            <person name="Fang X."/>
        </authorList>
    </citation>
    <scope>NUCLEOTIDE SEQUENCE [LARGE SCALE GENOMIC DNA]</scope>
    <source>
        <strain evidence="5">cv. St1</strain>
    </source>
</reference>
<feature type="non-terminal residue" evidence="4">
    <location>
        <position position="1"/>
    </location>
</feature>
<evidence type="ECO:0000256" key="1">
    <source>
        <dbReference type="ARBA" id="ARBA00023294"/>
    </source>
</evidence>
<dbReference type="GO" id="GO:0031146">
    <property type="term" value="P:SCF-dependent proteasomal ubiquitin-dependent protein catabolic process"/>
    <property type="evidence" value="ECO:0007669"/>
    <property type="project" value="TreeGrafter"/>
</dbReference>
<dbReference type="Pfam" id="PF18791">
    <property type="entry name" value="Transp_inhibit"/>
    <property type="match status" value="1"/>
</dbReference>
<dbReference type="Gene3D" id="3.80.10.10">
    <property type="entry name" value="Ribonuclease Inhibitor"/>
    <property type="match status" value="1"/>
</dbReference>
<dbReference type="InterPro" id="IPR036047">
    <property type="entry name" value="F-box-like_dom_sf"/>
</dbReference>
<dbReference type="InterPro" id="IPR041567">
    <property type="entry name" value="COI1_F-box"/>
</dbReference>
<organism evidence="4 5">
    <name type="scientific">Cephalotus follicularis</name>
    <name type="common">Albany pitcher plant</name>
    <dbReference type="NCBI Taxonomy" id="3775"/>
    <lineage>
        <taxon>Eukaryota</taxon>
        <taxon>Viridiplantae</taxon>
        <taxon>Streptophyta</taxon>
        <taxon>Embryophyta</taxon>
        <taxon>Tracheophyta</taxon>
        <taxon>Spermatophyta</taxon>
        <taxon>Magnoliopsida</taxon>
        <taxon>eudicotyledons</taxon>
        <taxon>Gunneridae</taxon>
        <taxon>Pentapetalae</taxon>
        <taxon>rosids</taxon>
        <taxon>fabids</taxon>
        <taxon>Oxalidales</taxon>
        <taxon>Cephalotaceae</taxon>
        <taxon>Cephalotus</taxon>
    </lineage>
</organism>
<dbReference type="SMART" id="SM00367">
    <property type="entry name" value="LRR_CC"/>
    <property type="match status" value="4"/>
</dbReference>
<evidence type="ECO:0000256" key="2">
    <source>
        <dbReference type="SAM" id="Phobius"/>
    </source>
</evidence>
<dbReference type="CDD" id="cd22159">
    <property type="entry name" value="F-box_AtTIR1-like"/>
    <property type="match status" value="1"/>
</dbReference>
<dbReference type="Pfam" id="PF18511">
    <property type="entry name" value="F-box_5"/>
    <property type="match status" value="1"/>
</dbReference>
<dbReference type="AlphaFoldDB" id="A0A1Q3BU21"/>
<protein>
    <submittedName>
        <fullName evidence="4">F-box-like domain-containing protein</fullName>
    </submittedName>
</protein>
<dbReference type="Gene3D" id="1.20.1280.50">
    <property type="match status" value="1"/>
</dbReference>
<dbReference type="PANTHER" id="PTHR16134">
    <property type="entry name" value="F-BOX/TPR REPEAT PROTEIN POF3"/>
    <property type="match status" value="1"/>
</dbReference>
<gene>
    <name evidence="4" type="ORF">CFOL_v3_14970</name>
</gene>
<dbReference type="SUPFAM" id="SSF52047">
    <property type="entry name" value="RNI-like"/>
    <property type="match status" value="2"/>
</dbReference>
<dbReference type="GO" id="GO:0009734">
    <property type="term" value="P:auxin-activated signaling pathway"/>
    <property type="evidence" value="ECO:0007669"/>
    <property type="project" value="UniProtKB-KW"/>
</dbReference>
<keyword evidence="5" id="KW-1185">Reference proteome</keyword>
<dbReference type="GO" id="GO:0019005">
    <property type="term" value="C:SCF ubiquitin ligase complex"/>
    <property type="evidence" value="ECO:0007669"/>
    <property type="project" value="TreeGrafter"/>
</dbReference>
<dbReference type="InParanoid" id="A0A1Q3BU21"/>
<dbReference type="InterPro" id="IPR006553">
    <property type="entry name" value="Leu-rich_rpt_Cys-con_subtyp"/>
</dbReference>
<evidence type="ECO:0000259" key="3">
    <source>
        <dbReference type="SMART" id="SM00256"/>
    </source>
</evidence>
<keyword evidence="2" id="KW-0472">Membrane</keyword>
<dbReference type="PANTHER" id="PTHR16134:SF45">
    <property type="entry name" value="PROTEIN AUXIN SIGNALING F-BOX 3"/>
    <property type="match status" value="1"/>
</dbReference>
<sequence length="650" mass="73185">KQVKIPANPKISANISILYYLIFVSQFNSLSLFLLWAVCSKELKKKNYLLYGICFKVPRNKIKKENSKKERKGMRKLAADFPDEVLEHIFSYVKLHKERNNLSCVCKTWYKVERFSRQTVLIRNCYALLPQRLISRFPNLRSLTLKGRPRFYSVPPDWGGFVSPWIQHLAKDCPCLERLRLKRMVVSDRDLHLISHSFPNFRGLVLVDCHGFTTEGLASIASSCRLLEVLDLQGSEVEGNGGKWLTCFPESYKSLVSLNFTCLTGEVDLVSLERLVARSPNLRSLRLNKAVRFDMLHKILVQAPQLVELGIGSYVQIPLSESYVKLHNAVRECKSIRTLSGFLEVNSNCLPAIYPICSNLDFLDLSCASGIQGNQLLKLIHRCQSLRRLWILDSIGDKGLGLVSSTCKELEELRIFKSTLFGVARVGYSLITEQGLVAISMGCPKLHSLLYSCHRMTNAALIIVAKNCLKLTRFELYILDSSAPDHSTLRPLDEGFGAIVQSCKELRHLAIRGLLTDQVFLYIGMYAERLETFSVNSAQGSDKGMMYVLNGCRNLRKLEIRSCPFGNAALLGDASSYETIRLLLMSGCGITTLGGCMTLASKVPTLNVEVVNGRSRIEENPAECLAFEEIYIFQTLDGPRKDAPKSVWIL</sequence>
<dbReference type="InterPro" id="IPR041101">
    <property type="entry name" value="Transp_inhibit"/>
</dbReference>
<dbReference type="SUPFAM" id="SSF81383">
    <property type="entry name" value="F-box domain"/>
    <property type="match status" value="1"/>
</dbReference>
<feature type="transmembrane region" description="Helical" evidence="2">
    <location>
        <begin position="17"/>
        <end position="39"/>
    </location>
</feature>
<dbReference type="SMART" id="SM00256">
    <property type="entry name" value="FBOX"/>
    <property type="match status" value="1"/>
</dbReference>
<keyword evidence="2" id="KW-0812">Transmembrane</keyword>
<dbReference type="FunFam" id="1.20.1280.50:FF:000006">
    <property type="entry name" value="Transport inhibitor response 1"/>
    <property type="match status" value="1"/>
</dbReference>
<dbReference type="InterPro" id="IPR001810">
    <property type="entry name" value="F-box_dom"/>
</dbReference>
<name>A0A1Q3BU21_CEPFO</name>
<dbReference type="InterPro" id="IPR032675">
    <property type="entry name" value="LRR_dom_sf"/>
</dbReference>
<proteinExistence type="predicted"/>
<evidence type="ECO:0000313" key="5">
    <source>
        <dbReference type="Proteomes" id="UP000187406"/>
    </source>
</evidence>
<keyword evidence="2" id="KW-1133">Transmembrane helix</keyword>
<evidence type="ECO:0000313" key="4">
    <source>
        <dbReference type="EMBL" id="GAV71476.1"/>
    </source>
</evidence>
<dbReference type="EMBL" id="BDDD01000916">
    <property type="protein sequence ID" value="GAV71476.1"/>
    <property type="molecule type" value="Genomic_DNA"/>
</dbReference>
<keyword evidence="1" id="KW-0927">Auxin signaling pathway</keyword>
<dbReference type="OrthoDB" id="423607at2759"/>
<feature type="domain" description="F-box" evidence="3">
    <location>
        <begin position="81"/>
        <end position="124"/>
    </location>
</feature>
<dbReference type="STRING" id="3775.A0A1Q3BU21"/>
<dbReference type="Proteomes" id="UP000187406">
    <property type="component" value="Unassembled WGS sequence"/>
</dbReference>